<dbReference type="OrthoDB" id="9815497at2"/>
<feature type="domain" description="TRASH" evidence="2">
    <location>
        <begin position="213"/>
        <end position="248"/>
    </location>
</feature>
<protein>
    <recommendedName>
        <fullName evidence="2">TRASH domain-containing protein</fullName>
    </recommendedName>
</protein>
<dbReference type="InterPro" id="IPR012348">
    <property type="entry name" value="RNR-like"/>
</dbReference>
<evidence type="ECO:0000313" key="3">
    <source>
        <dbReference type="EMBL" id="QEG24307.1"/>
    </source>
</evidence>
<keyword evidence="1" id="KW-0732">Signal</keyword>
<dbReference type="SMART" id="SM00746">
    <property type="entry name" value="TRASH"/>
    <property type="match status" value="4"/>
</dbReference>
<dbReference type="Proteomes" id="UP000322214">
    <property type="component" value="Chromosome"/>
</dbReference>
<evidence type="ECO:0000256" key="1">
    <source>
        <dbReference type="SAM" id="SignalP"/>
    </source>
</evidence>
<sequence precursor="true">MYQKMLSFAALAALLFTGFVQAQELPEDAKCIVAGKPAKAEAAADYRGGKVFLCCDHCVETFNKDSSKFAVLANHQLVQTGQFNQTACPVSGGDISEEQSCKVGGTEVFFCCGKCKAKVETAATEEEKRELVFANETFEKSFEKKPSYDLKDVKCFMMPKKGVKEDKVVEHRKGKVFFCCPGCVKKWNEEPAKYESMANHQLVKTGQFKQTACPISGGDIDEEQSVEIDGVKVAFCCQNCKGKVESASTDEAKRELVFGSKLFEKGFAKK</sequence>
<dbReference type="KEGG" id="mff:MFFC18_42250"/>
<dbReference type="Gene3D" id="1.10.620.20">
    <property type="entry name" value="Ribonucleotide Reductase, subunit A"/>
    <property type="match status" value="1"/>
</dbReference>
<dbReference type="RefSeq" id="WP_075084102.1">
    <property type="nucleotide sequence ID" value="NZ_CP042912.1"/>
</dbReference>
<dbReference type="AlphaFoldDB" id="A0A5B9PC51"/>
<dbReference type="InterPro" id="IPR011017">
    <property type="entry name" value="TRASH_dom"/>
</dbReference>
<organism evidence="3 4">
    <name type="scientific">Mariniblastus fucicola</name>
    <dbReference type="NCBI Taxonomy" id="980251"/>
    <lineage>
        <taxon>Bacteria</taxon>
        <taxon>Pseudomonadati</taxon>
        <taxon>Planctomycetota</taxon>
        <taxon>Planctomycetia</taxon>
        <taxon>Pirellulales</taxon>
        <taxon>Pirellulaceae</taxon>
        <taxon>Mariniblastus</taxon>
    </lineage>
</organism>
<feature type="domain" description="TRASH" evidence="2">
    <location>
        <begin position="88"/>
        <end position="121"/>
    </location>
</feature>
<feature type="domain" description="TRASH" evidence="2">
    <location>
        <begin position="31"/>
        <end position="66"/>
    </location>
</feature>
<dbReference type="GO" id="GO:0016491">
    <property type="term" value="F:oxidoreductase activity"/>
    <property type="evidence" value="ECO:0007669"/>
    <property type="project" value="InterPro"/>
</dbReference>
<gene>
    <name evidence="3" type="ORF">MFFC18_42250</name>
</gene>
<proteinExistence type="predicted"/>
<feature type="signal peptide" evidence="1">
    <location>
        <begin position="1"/>
        <end position="22"/>
    </location>
</feature>
<dbReference type="EMBL" id="CP042912">
    <property type="protein sequence ID" value="QEG24307.1"/>
    <property type="molecule type" value="Genomic_DNA"/>
</dbReference>
<evidence type="ECO:0000313" key="4">
    <source>
        <dbReference type="Proteomes" id="UP000322214"/>
    </source>
</evidence>
<keyword evidence="4" id="KW-1185">Reference proteome</keyword>
<reference evidence="3 4" key="1">
    <citation type="submission" date="2019-08" db="EMBL/GenBank/DDBJ databases">
        <title>Deep-cultivation of Planctomycetes and their phenomic and genomic characterization uncovers novel biology.</title>
        <authorList>
            <person name="Wiegand S."/>
            <person name="Jogler M."/>
            <person name="Boedeker C."/>
            <person name="Pinto D."/>
            <person name="Vollmers J."/>
            <person name="Rivas-Marin E."/>
            <person name="Kohn T."/>
            <person name="Peeters S.H."/>
            <person name="Heuer A."/>
            <person name="Rast P."/>
            <person name="Oberbeckmann S."/>
            <person name="Bunk B."/>
            <person name="Jeske O."/>
            <person name="Meyerdierks A."/>
            <person name="Storesund J.E."/>
            <person name="Kallscheuer N."/>
            <person name="Luecker S."/>
            <person name="Lage O.M."/>
            <person name="Pohl T."/>
            <person name="Merkel B.J."/>
            <person name="Hornburger P."/>
            <person name="Mueller R.-W."/>
            <person name="Bruemmer F."/>
            <person name="Labrenz M."/>
            <person name="Spormann A.M."/>
            <person name="Op den Camp H."/>
            <person name="Overmann J."/>
            <person name="Amann R."/>
            <person name="Jetten M.S.M."/>
            <person name="Mascher T."/>
            <person name="Medema M.H."/>
            <person name="Devos D.P."/>
            <person name="Kaster A.-K."/>
            <person name="Ovreas L."/>
            <person name="Rohde M."/>
            <person name="Galperin M.Y."/>
            <person name="Jogler C."/>
        </authorList>
    </citation>
    <scope>NUCLEOTIDE SEQUENCE [LARGE SCALE GENOMIC DNA]</scope>
    <source>
        <strain evidence="3 4">FC18</strain>
    </source>
</reference>
<name>A0A5B9PC51_9BACT</name>
<dbReference type="STRING" id="980251.GCA_001642875_01346"/>
<feature type="domain" description="TRASH" evidence="2">
    <location>
        <begin position="160"/>
        <end position="191"/>
    </location>
</feature>
<evidence type="ECO:0000259" key="2">
    <source>
        <dbReference type="SMART" id="SM00746"/>
    </source>
</evidence>
<accession>A0A5B9PC51</accession>
<feature type="chain" id="PRO_5022984597" description="TRASH domain-containing protein" evidence="1">
    <location>
        <begin position="23"/>
        <end position="270"/>
    </location>
</feature>